<reference evidence="2" key="1">
    <citation type="submission" date="2022-12" db="EMBL/GenBank/DDBJ databases">
        <authorList>
            <person name="Petersen C."/>
        </authorList>
    </citation>
    <scope>NUCLEOTIDE SEQUENCE</scope>
    <source>
        <strain evidence="2">IBT 29677</strain>
    </source>
</reference>
<feature type="domain" description="N-acetyltransferase" evidence="1">
    <location>
        <begin position="148"/>
        <end position="289"/>
    </location>
</feature>
<dbReference type="Proteomes" id="UP001147747">
    <property type="component" value="Unassembled WGS sequence"/>
</dbReference>
<name>A0A9W9SHT1_9EURO</name>
<dbReference type="SUPFAM" id="SSF55729">
    <property type="entry name" value="Acyl-CoA N-acyltransferases (Nat)"/>
    <property type="match status" value="1"/>
</dbReference>
<dbReference type="RefSeq" id="XP_056481468.1">
    <property type="nucleotide sequence ID" value="XM_056637961.1"/>
</dbReference>
<gene>
    <name evidence="2" type="ORF">N7509_013324</name>
</gene>
<dbReference type="Pfam" id="PF00583">
    <property type="entry name" value="Acetyltransf_1"/>
    <property type="match status" value="1"/>
</dbReference>
<accession>A0A9W9SHT1</accession>
<dbReference type="OrthoDB" id="10354539at2759"/>
<sequence>MLNPTTEHEHTDSIQTIVERAQRSMVYNLTETARRLHPTGQVTTLFLQCGGAGIFVPDSSDFRLNFAFSTCSGLFEHDIRVLENTYVFCDRPVIIFIPISAPEATFDRLKARGFSARGGSNNVLFRSLDDIETTQPVQFKTSTVVDDMIIAPATSDEFDAFVEYHSRGSNGVPSESLKLTAEITTQIPHTTIFLARLDGRIIAATSVTALEVESGEVAAYTGLTSTLAECRGRGVSSALKRRVHTWAKERGHRWVFAHVESDNSNMRVLEKLGYRSLFPHAVYAKASGSGSCSRT</sequence>
<organism evidence="2 3">
    <name type="scientific">Penicillium cosmopolitanum</name>
    <dbReference type="NCBI Taxonomy" id="1131564"/>
    <lineage>
        <taxon>Eukaryota</taxon>
        <taxon>Fungi</taxon>
        <taxon>Dikarya</taxon>
        <taxon>Ascomycota</taxon>
        <taxon>Pezizomycotina</taxon>
        <taxon>Eurotiomycetes</taxon>
        <taxon>Eurotiomycetidae</taxon>
        <taxon>Eurotiales</taxon>
        <taxon>Aspergillaceae</taxon>
        <taxon>Penicillium</taxon>
    </lineage>
</organism>
<dbReference type="EMBL" id="JAPZBU010000012">
    <property type="protein sequence ID" value="KAJ5376438.1"/>
    <property type="molecule type" value="Genomic_DNA"/>
</dbReference>
<keyword evidence="3" id="KW-1185">Reference proteome</keyword>
<dbReference type="GO" id="GO:0016747">
    <property type="term" value="F:acyltransferase activity, transferring groups other than amino-acyl groups"/>
    <property type="evidence" value="ECO:0007669"/>
    <property type="project" value="InterPro"/>
</dbReference>
<dbReference type="InterPro" id="IPR016181">
    <property type="entry name" value="Acyl_CoA_acyltransferase"/>
</dbReference>
<dbReference type="AlphaFoldDB" id="A0A9W9SHT1"/>
<dbReference type="Gene3D" id="3.40.630.30">
    <property type="match status" value="1"/>
</dbReference>
<evidence type="ECO:0000259" key="1">
    <source>
        <dbReference type="PROSITE" id="PS51186"/>
    </source>
</evidence>
<dbReference type="PROSITE" id="PS51186">
    <property type="entry name" value="GNAT"/>
    <property type="match status" value="1"/>
</dbReference>
<protein>
    <recommendedName>
        <fullName evidence="1">N-acetyltransferase domain-containing protein</fullName>
    </recommendedName>
</protein>
<dbReference type="CDD" id="cd04301">
    <property type="entry name" value="NAT_SF"/>
    <property type="match status" value="1"/>
</dbReference>
<dbReference type="GeneID" id="81376941"/>
<evidence type="ECO:0000313" key="3">
    <source>
        <dbReference type="Proteomes" id="UP001147747"/>
    </source>
</evidence>
<evidence type="ECO:0000313" key="2">
    <source>
        <dbReference type="EMBL" id="KAJ5376438.1"/>
    </source>
</evidence>
<dbReference type="InterPro" id="IPR000182">
    <property type="entry name" value="GNAT_dom"/>
</dbReference>
<comment type="caution">
    <text evidence="2">The sequence shown here is derived from an EMBL/GenBank/DDBJ whole genome shotgun (WGS) entry which is preliminary data.</text>
</comment>
<proteinExistence type="predicted"/>
<reference evidence="2" key="2">
    <citation type="journal article" date="2023" name="IMA Fungus">
        <title>Comparative genomic study of the Penicillium genus elucidates a diverse pangenome and 15 lateral gene transfer events.</title>
        <authorList>
            <person name="Petersen C."/>
            <person name="Sorensen T."/>
            <person name="Nielsen M.R."/>
            <person name="Sondergaard T.E."/>
            <person name="Sorensen J.L."/>
            <person name="Fitzpatrick D.A."/>
            <person name="Frisvad J.C."/>
            <person name="Nielsen K.L."/>
        </authorList>
    </citation>
    <scope>NUCLEOTIDE SEQUENCE</scope>
    <source>
        <strain evidence="2">IBT 29677</strain>
    </source>
</reference>